<keyword evidence="2" id="KW-0472">Membrane</keyword>
<feature type="transmembrane region" description="Helical" evidence="2">
    <location>
        <begin position="105"/>
        <end position="125"/>
    </location>
</feature>
<comment type="caution">
    <text evidence="3">The sequence shown here is derived from an EMBL/GenBank/DDBJ whole genome shotgun (WGS) entry which is preliminary data.</text>
</comment>
<proteinExistence type="predicted"/>
<feature type="compositionally biased region" description="Basic and acidic residues" evidence="1">
    <location>
        <begin position="7"/>
        <end position="23"/>
    </location>
</feature>
<sequence>MNLLRRSAAEDEAARDTTHESQFRRPTRSARAAEDIRSAHGGRRLATGVGLAAAAIVLAHLVHAIGLAATYPPGSSPVPAWIALAVVTIVAVVATRGISQVSDGVLVGLLVGLAVPVSLDVAATAPQLPLGITPTAAPAAAAVLMPVAALRETRSPVAAASAIAGVLAVAALLQAPEAGTTTVVGLAVAASAVVPVVLVTVAVRGFRRLVGRELDLSLVQSTVATPRSAVGMRASEELAELDYDAESLLDDVGSGRIAIPLPPEDAERAGQLAARLRIRLIEGRTDTWLRHAVTESAYLSRRVTVDDPNGLAGLLSPSQRDGLLLAVWLIAGQRRRTSTEPPLEVRVTCRDAEADDVEEPPRTLADAARVAIRFEVSGIPARKVDAATWESLDSVGGHEVALEPDGFRVDVDCRIEPTVRGGTSAPPSAAYPRGA</sequence>
<evidence type="ECO:0000313" key="3">
    <source>
        <dbReference type="EMBL" id="MFC4829564.1"/>
    </source>
</evidence>
<evidence type="ECO:0000313" key="4">
    <source>
        <dbReference type="Proteomes" id="UP001595960"/>
    </source>
</evidence>
<evidence type="ECO:0000256" key="1">
    <source>
        <dbReference type="SAM" id="MobiDB-lite"/>
    </source>
</evidence>
<dbReference type="EMBL" id="JBHSJC010000001">
    <property type="protein sequence ID" value="MFC4829564.1"/>
    <property type="molecule type" value="Genomic_DNA"/>
</dbReference>
<keyword evidence="4" id="KW-1185">Reference proteome</keyword>
<feature type="region of interest" description="Disordered" evidence="1">
    <location>
        <begin position="1"/>
        <end position="34"/>
    </location>
</feature>
<keyword evidence="2" id="KW-1133">Transmembrane helix</keyword>
<feature type="transmembrane region" description="Helical" evidence="2">
    <location>
        <begin position="78"/>
        <end position="98"/>
    </location>
</feature>
<reference evidence="4" key="1">
    <citation type="journal article" date="2019" name="Int. J. Syst. Evol. Microbiol.">
        <title>The Global Catalogue of Microorganisms (GCM) 10K type strain sequencing project: providing services to taxonomists for standard genome sequencing and annotation.</title>
        <authorList>
            <consortium name="The Broad Institute Genomics Platform"/>
            <consortium name="The Broad Institute Genome Sequencing Center for Infectious Disease"/>
            <person name="Wu L."/>
            <person name="Ma J."/>
        </authorList>
    </citation>
    <scope>NUCLEOTIDE SEQUENCE [LARGE SCALE GENOMIC DNA]</scope>
    <source>
        <strain evidence="4">CGMCC 1.12192</strain>
    </source>
</reference>
<name>A0ABV9R6H2_9MICO</name>
<keyword evidence="2" id="KW-0812">Transmembrane</keyword>
<dbReference type="RefSeq" id="WP_239562660.1">
    <property type="nucleotide sequence ID" value="NZ_JAFBBW010000001.1"/>
</dbReference>
<evidence type="ECO:0000256" key="2">
    <source>
        <dbReference type="SAM" id="Phobius"/>
    </source>
</evidence>
<gene>
    <name evidence="3" type="ORF">ACFPER_12225</name>
</gene>
<feature type="transmembrane region" description="Helical" evidence="2">
    <location>
        <begin position="45"/>
        <end position="66"/>
    </location>
</feature>
<accession>A0ABV9R6H2</accession>
<feature type="transmembrane region" description="Helical" evidence="2">
    <location>
        <begin position="182"/>
        <end position="203"/>
    </location>
</feature>
<organism evidence="3 4">
    <name type="scientific">Agromyces aurantiacus</name>
    <dbReference type="NCBI Taxonomy" id="165814"/>
    <lineage>
        <taxon>Bacteria</taxon>
        <taxon>Bacillati</taxon>
        <taxon>Actinomycetota</taxon>
        <taxon>Actinomycetes</taxon>
        <taxon>Micrococcales</taxon>
        <taxon>Microbacteriaceae</taxon>
        <taxon>Agromyces</taxon>
    </lineage>
</organism>
<feature type="transmembrane region" description="Helical" evidence="2">
    <location>
        <begin position="131"/>
        <end position="150"/>
    </location>
</feature>
<feature type="transmembrane region" description="Helical" evidence="2">
    <location>
        <begin position="157"/>
        <end position="176"/>
    </location>
</feature>
<protein>
    <submittedName>
        <fullName evidence="3">Uncharacterized protein</fullName>
    </submittedName>
</protein>
<dbReference type="Proteomes" id="UP001595960">
    <property type="component" value="Unassembled WGS sequence"/>
</dbReference>